<feature type="region of interest" description="Disordered" evidence="1">
    <location>
        <begin position="488"/>
        <end position="513"/>
    </location>
</feature>
<evidence type="ECO:0000256" key="1">
    <source>
        <dbReference type="SAM" id="MobiDB-lite"/>
    </source>
</evidence>
<feature type="compositionally biased region" description="Polar residues" evidence="1">
    <location>
        <begin position="341"/>
        <end position="351"/>
    </location>
</feature>
<proteinExistence type="predicted"/>
<reference evidence="2 3" key="1">
    <citation type="submission" date="2024-05" db="EMBL/GenBank/DDBJ databases">
        <title>A draft genome resource for the thread blight pathogen Marasmius tenuissimus strain MS-2.</title>
        <authorList>
            <person name="Yulfo-Soto G.E."/>
            <person name="Baruah I.K."/>
            <person name="Amoako-Attah I."/>
            <person name="Bukari Y."/>
            <person name="Meinhardt L.W."/>
            <person name="Bailey B.A."/>
            <person name="Cohen S.P."/>
        </authorList>
    </citation>
    <scope>NUCLEOTIDE SEQUENCE [LARGE SCALE GENOMIC DNA]</scope>
    <source>
        <strain evidence="2 3">MS-2</strain>
    </source>
</reference>
<accession>A0ABR2ZTG0</accession>
<comment type="caution">
    <text evidence="2">The sequence shown here is derived from an EMBL/GenBank/DDBJ whole genome shotgun (WGS) entry which is preliminary data.</text>
</comment>
<protein>
    <submittedName>
        <fullName evidence="2">Uncharacterized protein</fullName>
    </submittedName>
</protein>
<evidence type="ECO:0000313" key="2">
    <source>
        <dbReference type="EMBL" id="KAL0064349.1"/>
    </source>
</evidence>
<feature type="compositionally biased region" description="Basic and acidic residues" evidence="1">
    <location>
        <begin position="352"/>
        <end position="364"/>
    </location>
</feature>
<sequence>MVKIGFGHCSVRHQAENRLQDTAQGTVPRYEATTFDPETRLLEAGGRVYVWSDSSIPLAYLPSPGVISTPELIAGAFDSRRLARFDFEHPYLPLISRYNLLLQTHPAFECLAVRNNCFPVTKQSAGKCRRMDPELASKWDILERWLRNMVKQLIDVGNPGADIMANFKVWPYPASYGYRTYKGGRQHVQDVAARARDSFLPLIATCTFLISWCRRREVEDQSFDWLSEMTTSALIRSQETKPGHHVSWIHDLIHSFAGDISAERIGTILDAANDRTPAFYSLFRDLNMPICIDLGSLTEDNIQHIPDQSTRRITSHQVNAHLQIFRKALPRARDLHTFRNELQSRTQPESSTRVHDEWSEKGVEPPKLTGDALRNALNSIPVEANSGQLRGEHWSDFLKRRKERNEKLALTESQKHRETRRNRELSAKRNPEPGKKGPRVWHWDKQEHDFRIRRQLTREETRFDWGRYSDEQAIFDSWSNSWDLCSEFGPDPSDANEDDQEFEGSVAVQVEVQ</sequence>
<name>A0ABR2ZTG0_9AGAR</name>
<evidence type="ECO:0000313" key="3">
    <source>
        <dbReference type="Proteomes" id="UP001437256"/>
    </source>
</evidence>
<gene>
    <name evidence="2" type="ORF">AAF712_008649</name>
</gene>
<feature type="region of interest" description="Disordered" evidence="1">
    <location>
        <begin position="341"/>
        <end position="369"/>
    </location>
</feature>
<dbReference type="Proteomes" id="UP001437256">
    <property type="component" value="Unassembled WGS sequence"/>
</dbReference>
<feature type="region of interest" description="Disordered" evidence="1">
    <location>
        <begin position="405"/>
        <end position="440"/>
    </location>
</feature>
<keyword evidence="3" id="KW-1185">Reference proteome</keyword>
<organism evidence="2 3">
    <name type="scientific">Marasmius tenuissimus</name>
    <dbReference type="NCBI Taxonomy" id="585030"/>
    <lineage>
        <taxon>Eukaryota</taxon>
        <taxon>Fungi</taxon>
        <taxon>Dikarya</taxon>
        <taxon>Basidiomycota</taxon>
        <taxon>Agaricomycotina</taxon>
        <taxon>Agaricomycetes</taxon>
        <taxon>Agaricomycetidae</taxon>
        <taxon>Agaricales</taxon>
        <taxon>Marasmiineae</taxon>
        <taxon>Marasmiaceae</taxon>
        <taxon>Marasmius</taxon>
    </lineage>
</organism>
<dbReference type="EMBL" id="JBBXMP010000063">
    <property type="protein sequence ID" value="KAL0064349.1"/>
    <property type="molecule type" value="Genomic_DNA"/>
</dbReference>